<dbReference type="Gene3D" id="2.10.260.10">
    <property type="match status" value="1"/>
</dbReference>
<evidence type="ECO:0000313" key="2">
    <source>
        <dbReference type="EMBL" id="MBK5929751.1"/>
    </source>
</evidence>
<reference evidence="2" key="1">
    <citation type="submission" date="2017-05" db="EMBL/GenBank/DDBJ databases">
        <authorList>
            <person name="Imhoff J.F."/>
            <person name="Rahn T."/>
            <person name="Kuenzel S."/>
            <person name="Neulinger S.C."/>
        </authorList>
    </citation>
    <scope>NUCLEOTIDE SEQUENCE</scope>
    <source>
        <strain evidence="2">DSM 4395</strain>
    </source>
</reference>
<dbReference type="InterPro" id="IPR037914">
    <property type="entry name" value="SpoVT-AbrB_sf"/>
</dbReference>
<organism evidence="2 3">
    <name type="scientific">Halochromatium salexigens</name>
    <name type="common">Chromatium salexigens</name>
    <dbReference type="NCBI Taxonomy" id="49447"/>
    <lineage>
        <taxon>Bacteria</taxon>
        <taxon>Pseudomonadati</taxon>
        <taxon>Pseudomonadota</taxon>
        <taxon>Gammaproteobacteria</taxon>
        <taxon>Chromatiales</taxon>
        <taxon>Chromatiaceae</taxon>
        <taxon>Halochromatium</taxon>
    </lineage>
</organism>
<sequence>MCWTFNREDQNPMIALEIKTIGNAATVTLPPQALALLHAKEGDTLYLSATPEGVLLNHYSPELTRQMRTAEEIMREDQDVLREICADGFSLDDKRSPQPERRSSTNRWSTTRRR</sequence>
<comment type="caution">
    <text evidence="2">The sequence shown here is derived from an EMBL/GenBank/DDBJ whole genome shotgun (WGS) entry which is preliminary data.</text>
</comment>
<accession>A0AAJ0UE96</accession>
<evidence type="ECO:0000313" key="3">
    <source>
        <dbReference type="Proteomes" id="UP001296967"/>
    </source>
</evidence>
<dbReference type="SUPFAM" id="SSF89447">
    <property type="entry name" value="AbrB/MazE/MraZ-like"/>
    <property type="match status" value="1"/>
</dbReference>
<evidence type="ECO:0000256" key="1">
    <source>
        <dbReference type="SAM" id="MobiDB-lite"/>
    </source>
</evidence>
<dbReference type="RefSeq" id="WP_201244161.1">
    <property type="nucleotide sequence ID" value="NZ_NHSF01000022.1"/>
</dbReference>
<keyword evidence="3" id="KW-1185">Reference proteome</keyword>
<dbReference type="AlphaFoldDB" id="A0AAJ0UE96"/>
<feature type="compositionally biased region" description="Basic and acidic residues" evidence="1">
    <location>
        <begin position="89"/>
        <end position="103"/>
    </location>
</feature>
<protein>
    <submittedName>
        <fullName evidence="2">Uncharacterized protein</fullName>
    </submittedName>
</protein>
<name>A0AAJ0UE96_HALSE</name>
<reference evidence="2" key="2">
    <citation type="journal article" date="2020" name="Microorganisms">
        <title>Osmotic Adaptation and Compatible Solute Biosynthesis of Phototrophic Bacteria as Revealed from Genome Analyses.</title>
        <authorList>
            <person name="Imhoff J.F."/>
            <person name="Rahn T."/>
            <person name="Kunzel S."/>
            <person name="Keller A."/>
            <person name="Neulinger S.C."/>
        </authorList>
    </citation>
    <scope>NUCLEOTIDE SEQUENCE</scope>
    <source>
        <strain evidence="2">DSM 4395</strain>
    </source>
</reference>
<feature type="region of interest" description="Disordered" evidence="1">
    <location>
        <begin position="89"/>
        <end position="114"/>
    </location>
</feature>
<gene>
    <name evidence="2" type="ORF">CCR82_04180</name>
</gene>
<feature type="compositionally biased region" description="Low complexity" evidence="1">
    <location>
        <begin position="105"/>
        <end position="114"/>
    </location>
</feature>
<dbReference type="Proteomes" id="UP001296967">
    <property type="component" value="Unassembled WGS sequence"/>
</dbReference>
<proteinExistence type="predicted"/>
<dbReference type="EMBL" id="NHSF01000022">
    <property type="protein sequence ID" value="MBK5929751.1"/>
    <property type="molecule type" value="Genomic_DNA"/>
</dbReference>